<dbReference type="GO" id="GO:0003676">
    <property type="term" value="F:nucleic acid binding"/>
    <property type="evidence" value="ECO:0007669"/>
    <property type="project" value="InterPro"/>
</dbReference>
<gene>
    <name evidence="2" type="ORF">CCACVL1_05358</name>
</gene>
<proteinExistence type="predicted"/>
<dbReference type="Gene3D" id="3.30.420.10">
    <property type="entry name" value="Ribonuclease H-like superfamily/Ribonuclease H"/>
    <property type="match status" value="1"/>
</dbReference>
<dbReference type="EMBL" id="AWWV01007628">
    <property type="protein sequence ID" value="OMO95606.1"/>
    <property type="molecule type" value="Genomic_DNA"/>
</dbReference>
<dbReference type="Pfam" id="PF13456">
    <property type="entry name" value="RVT_3"/>
    <property type="match status" value="1"/>
</dbReference>
<dbReference type="InterPro" id="IPR002156">
    <property type="entry name" value="RNaseH_domain"/>
</dbReference>
<evidence type="ECO:0000313" key="2">
    <source>
        <dbReference type="EMBL" id="OMO95606.1"/>
    </source>
</evidence>
<protein>
    <recommendedName>
        <fullName evidence="1">RNase H type-1 domain-containing protein</fullName>
    </recommendedName>
</protein>
<evidence type="ECO:0000313" key="3">
    <source>
        <dbReference type="Proteomes" id="UP000188268"/>
    </source>
</evidence>
<accession>A0A1R3JL94</accession>
<dbReference type="GO" id="GO:0004523">
    <property type="term" value="F:RNA-DNA hybrid ribonuclease activity"/>
    <property type="evidence" value="ECO:0007669"/>
    <property type="project" value="InterPro"/>
</dbReference>
<dbReference type="InterPro" id="IPR036397">
    <property type="entry name" value="RNaseH_sf"/>
</dbReference>
<dbReference type="PANTHER" id="PTHR47074">
    <property type="entry name" value="BNAC02G40300D PROTEIN"/>
    <property type="match status" value="1"/>
</dbReference>
<dbReference type="OrthoDB" id="955670at2759"/>
<dbReference type="CDD" id="cd06222">
    <property type="entry name" value="RNase_H_like"/>
    <property type="match status" value="1"/>
</dbReference>
<dbReference type="AlphaFoldDB" id="A0A1R3JL94"/>
<dbReference type="InterPro" id="IPR052929">
    <property type="entry name" value="RNase_H-like_EbsB-rel"/>
</dbReference>
<dbReference type="Proteomes" id="UP000188268">
    <property type="component" value="Unassembled WGS sequence"/>
</dbReference>
<dbReference type="InterPro" id="IPR044730">
    <property type="entry name" value="RNase_H-like_dom_plant"/>
</dbReference>
<dbReference type="Gramene" id="OMO95606">
    <property type="protein sequence ID" value="OMO95606"/>
    <property type="gene ID" value="CCACVL1_05358"/>
</dbReference>
<dbReference type="OMA" id="HWHAPED"/>
<organism evidence="2 3">
    <name type="scientific">Corchorus capsularis</name>
    <name type="common">Jute</name>
    <dbReference type="NCBI Taxonomy" id="210143"/>
    <lineage>
        <taxon>Eukaryota</taxon>
        <taxon>Viridiplantae</taxon>
        <taxon>Streptophyta</taxon>
        <taxon>Embryophyta</taxon>
        <taxon>Tracheophyta</taxon>
        <taxon>Spermatophyta</taxon>
        <taxon>Magnoliopsida</taxon>
        <taxon>eudicotyledons</taxon>
        <taxon>Gunneridae</taxon>
        <taxon>Pentapetalae</taxon>
        <taxon>rosids</taxon>
        <taxon>malvids</taxon>
        <taxon>Malvales</taxon>
        <taxon>Malvaceae</taxon>
        <taxon>Grewioideae</taxon>
        <taxon>Apeibeae</taxon>
        <taxon>Corchorus</taxon>
    </lineage>
</organism>
<keyword evidence="3" id="KW-1185">Reference proteome</keyword>
<sequence length="231" mass="26048">MCIHNMSYLFAKMQKVVVIRSFGLLIVVVDTLQNQARCECSVVGKDISVNDIVYRVNSILKEYMLYRKNVSNTVVQNIEEIDNETFNHWHAPEDGWIKINVDWAFDLKSGHGVVGVVARDHTGKLCGGTGKSVAVLDAASAKVIALKTGSKLAVEKGCNRVIIETDSAESFQEMRKEKGPFKWKTTAIFADIRKIRLQMDHCKCTWVKCQANRVADWIAKQLNRGWTWVTG</sequence>
<name>A0A1R3JL94_COCAP</name>
<dbReference type="STRING" id="210143.A0A1R3JL94"/>
<dbReference type="InterPro" id="IPR012337">
    <property type="entry name" value="RNaseH-like_sf"/>
</dbReference>
<comment type="caution">
    <text evidence="2">The sequence shown here is derived from an EMBL/GenBank/DDBJ whole genome shotgun (WGS) entry which is preliminary data.</text>
</comment>
<feature type="domain" description="RNase H type-1" evidence="1">
    <location>
        <begin position="100"/>
        <end position="221"/>
    </location>
</feature>
<evidence type="ECO:0000259" key="1">
    <source>
        <dbReference type="Pfam" id="PF13456"/>
    </source>
</evidence>
<dbReference type="PANTHER" id="PTHR47074:SF11">
    <property type="entry name" value="REVERSE TRANSCRIPTASE-LIKE PROTEIN"/>
    <property type="match status" value="1"/>
</dbReference>
<dbReference type="SUPFAM" id="SSF53098">
    <property type="entry name" value="Ribonuclease H-like"/>
    <property type="match status" value="1"/>
</dbReference>
<reference evidence="2 3" key="1">
    <citation type="submission" date="2013-09" db="EMBL/GenBank/DDBJ databases">
        <title>Corchorus capsularis genome sequencing.</title>
        <authorList>
            <person name="Alam M."/>
            <person name="Haque M.S."/>
            <person name="Islam M.S."/>
            <person name="Emdad E.M."/>
            <person name="Islam M.M."/>
            <person name="Ahmed B."/>
            <person name="Halim A."/>
            <person name="Hossen Q.M.M."/>
            <person name="Hossain M.Z."/>
            <person name="Ahmed R."/>
            <person name="Khan M.M."/>
            <person name="Islam R."/>
            <person name="Rashid M.M."/>
            <person name="Khan S.A."/>
            <person name="Rahman M.S."/>
            <person name="Alam M."/>
        </authorList>
    </citation>
    <scope>NUCLEOTIDE SEQUENCE [LARGE SCALE GENOMIC DNA]</scope>
    <source>
        <strain evidence="3">cv. CVL-1</strain>
        <tissue evidence="2">Whole seedling</tissue>
    </source>
</reference>